<dbReference type="GO" id="GO:0030672">
    <property type="term" value="C:synaptic vesicle membrane"/>
    <property type="evidence" value="ECO:0000318"/>
    <property type="project" value="GO_Central"/>
</dbReference>
<dbReference type="FunCoup" id="H2XVK3">
    <property type="interactions" value="37"/>
</dbReference>
<keyword evidence="6" id="KW-0325">Glycoprotein</keyword>
<feature type="transmembrane region" description="Helical" evidence="9">
    <location>
        <begin position="190"/>
        <end position="212"/>
    </location>
</feature>
<evidence type="ECO:0000256" key="3">
    <source>
        <dbReference type="ARBA" id="ARBA00022692"/>
    </source>
</evidence>
<evidence type="ECO:0000256" key="6">
    <source>
        <dbReference type="ARBA" id="ARBA00023180"/>
    </source>
</evidence>
<keyword evidence="4 9" id="KW-1133">Transmembrane helix</keyword>
<dbReference type="InterPro" id="IPR001285">
    <property type="entry name" value="Synaptophysin/porin"/>
</dbReference>
<feature type="transmembrane region" description="Helical" evidence="9">
    <location>
        <begin position="125"/>
        <end position="150"/>
    </location>
</feature>
<dbReference type="InParanoid" id="H2XVK3"/>
<name>H2XVK3_CIOIN</name>
<keyword evidence="3 7" id="KW-0812">Transmembrane</keyword>
<protein>
    <recommendedName>
        <fullName evidence="10">MARVEL domain-containing protein</fullName>
    </recommendedName>
</protein>
<evidence type="ECO:0000256" key="1">
    <source>
        <dbReference type="ARBA" id="ARBA00004141"/>
    </source>
</evidence>
<reference evidence="12" key="1">
    <citation type="journal article" date="2002" name="Science">
        <title>The draft genome of Ciona intestinalis: insights into chordate and vertebrate origins.</title>
        <authorList>
            <person name="Dehal P."/>
            <person name="Satou Y."/>
            <person name="Campbell R.K."/>
            <person name="Chapman J."/>
            <person name="Degnan B."/>
            <person name="De Tomaso A."/>
            <person name="Davidson B."/>
            <person name="Di Gregorio A."/>
            <person name="Gelpke M."/>
            <person name="Goodstein D.M."/>
            <person name="Harafuji N."/>
            <person name="Hastings K.E."/>
            <person name="Ho I."/>
            <person name="Hotta K."/>
            <person name="Huang W."/>
            <person name="Kawashima T."/>
            <person name="Lemaire P."/>
            <person name="Martinez D."/>
            <person name="Meinertzhagen I.A."/>
            <person name="Necula S."/>
            <person name="Nonaka M."/>
            <person name="Putnam N."/>
            <person name="Rash S."/>
            <person name="Saiga H."/>
            <person name="Satake M."/>
            <person name="Terry A."/>
            <person name="Yamada L."/>
            <person name="Wang H.G."/>
            <person name="Awazu S."/>
            <person name="Azumi K."/>
            <person name="Boore J."/>
            <person name="Branno M."/>
            <person name="Chin-Bow S."/>
            <person name="DeSantis R."/>
            <person name="Doyle S."/>
            <person name="Francino P."/>
            <person name="Keys D.N."/>
            <person name="Haga S."/>
            <person name="Hayashi H."/>
            <person name="Hino K."/>
            <person name="Imai K.S."/>
            <person name="Inaba K."/>
            <person name="Kano S."/>
            <person name="Kobayashi K."/>
            <person name="Kobayashi M."/>
            <person name="Lee B.I."/>
            <person name="Makabe K.W."/>
            <person name="Manohar C."/>
            <person name="Matassi G."/>
            <person name="Medina M."/>
            <person name="Mochizuki Y."/>
            <person name="Mount S."/>
            <person name="Morishita T."/>
            <person name="Miura S."/>
            <person name="Nakayama A."/>
            <person name="Nishizaka S."/>
            <person name="Nomoto H."/>
            <person name="Ohta F."/>
            <person name="Oishi K."/>
            <person name="Rigoutsos I."/>
            <person name="Sano M."/>
            <person name="Sasaki A."/>
            <person name="Sasakura Y."/>
            <person name="Shoguchi E."/>
            <person name="Shin-i T."/>
            <person name="Spagnuolo A."/>
            <person name="Stainier D."/>
            <person name="Suzuki M.M."/>
            <person name="Tassy O."/>
            <person name="Takatori N."/>
            <person name="Tokuoka M."/>
            <person name="Yagi K."/>
            <person name="Yoshizaki F."/>
            <person name="Wada S."/>
            <person name="Zhang C."/>
            <person name="Hyatt P.D."/>
            <person name="Larimer F."/>
            <person name="Detter C."/>
            <person name="Doggett N."/>
            <person name="Glavina T."/>
            <person name="Hawkins T."/>
            <person name="Richardson P."/>
            <person name="Lucas S."/>
            <person name="Kohara Y."/>
            <person name="Levine M."/>
            <person name="Satoh N."/>
            <person name="Rokhsar D.S."/>
        </authorList>
    </citation>
    <scope>NUCLEOTIDE SEQUENCE [LARGE SCALE GENOMIC DNA]</scope>
</reference>
<feature type="transmembrane region" description="Helical" evidence="9">
    <location>
        <begin position="21"/>
        <end position="42"/>
    </location>
</feature>
<evidence type="ECO:0000256" key="2">
    <source>
        <dbReference type="ARBA" id="ARBA00006476"/>
    </source>
</evidence>
<dbReference type="GeneTree" id="ENSGT01030000234637"/>
<dbReference type="PANTHER" id="PTHR10306">
    <property type="entry name" value="SYNAPTOPHYSIN"/>
    <property type="match status" value="1"/>
</dbReference>
<evidence type="ECO:0000256" key="4">
    <source>
        <dbReference type="ARBA" id="ARBA00022989"/>
    </source>
</evidence>
<proteinExistence type="inferred from homology"/>
<accession>H2XVK3</accession>
<reference evidence="11" key="4">
    <citation type="submission" date="2025-09" db="UniProtKB">
        <authorList>
            <consortium name="Ensembl"/>
        </authorList>
    </citation>
    <scope>IDENTIFICATION</scope>
</reference>
<feature type="domain" description="MARVEL" evidence="10">
    <location>
        <begin position="8"/>
        <end position="216"/>
    </location>
</feature>
<dbReference type="PROSITE" id="PS51225">
    <property type="entry name" value="MARVEL"/>
    <property type="match status" value="1"/>
</dbReference>
<dbReference type="EMBL" id="EAAA01001792">
    <property type="status" value="NOT_ANNOTATED_CDS"/>
    <property type="molecule type" value="Genomic_DNA"/>
</dbReference>
<organism evidence="11 12">
    <name type="scientific">Ciona intestinalis</name>
    <name type="common">Transparent sea squirt</name>
    <name type="synonym">Ascidia intestinalis</name>
    <dbReference type="NCBI Taxonomy" id="7719"/>
    <lineage>
        <taxon>Eukaryota</taxon>
        <taxon>Metazoa</taxon>
        <taxon>Chordata</taxon>
        <taxon>Tunicata</taxon>
        <taxon>Ascidiacea</taxon>
        <taxon>Phlebobranchia</taxon>
        <taxon>Cionidae</taxon>
        <taxon>Ciona</taxon>
    </lineage>
</organism>
<dbReference type="InterPro" id="IPR008253">
    <property type="entry name" value="Marvel"/>
</dbReference>
<reference evidence="11" key="3">
    <citation type="submission" date="2025-08" db="UniProtKB">
        <authorList>
            <consortium name="Ensembl"/>
        </authorList>
    </citation>
    <scope>IDENTIFICATION</scope>
</reference>
<comment type="subcellular location">
    <subcellularLocation>
        <location evidence="1">Membrane</location>
        <topology evidence="1">Multi-pass membrane protein</topology>
    </subcellularLocation>
</comment>
<dbReference type="PRINTS" id="PR00220">
    <property type="entry name" value="SYNAPTOPHYSN"/>
</dbReference>
<dbReference type="OMA" id="EIHADFN"/>
<evidence type="ECO:0000256" key="8">
    <source>
        <dbReference type="SAM" id="MobiDB-lite"/>
    </source>
</evidence>
<feature type="region of interest" description="Disordered" evidence="8">
    <location>
        <begin position="220"/>
        <end position="240"/>
    </location>
</feature>
<dbReference type="AlphaFoldDB" id="H2XVK3"/>
<dbReference type="Proteomes" id="UP000008144">
    <property type="component" value="Chromosome 3"/>
</dbReference>
<evidence type="ECO:0000256" key="9">
    <source>
        <dbReference type="SAM" id="Phobius"/>
    </source>
</evidence>
<dbReference type="Ensembl" id="ENSCINT00000031105.1">
    <property type="protein sequence ID" value="ENSCINP00000033687.1"/>
    <property type="gene ID" value="ENSCING00000019360.1"/>
</dbReference>
<reference evidence="11" key="2">
    <citation type="journal article" date="2008" name="Genome Biol.">
        <title>Improved genome assembly and evidence-based global gene model set for the chordate Ciona intestinalis: new insight into intron and operon populations.</title>
        <authorList>
            <person name="Satou Y."/>
            <person name="Mineta K."/>
            <person name="Ogasawara M."/>
            <person name="Sasakura Y."/>
            <person name="Shoguchi E."/>
            <person name="Ueno K."/>
            <person name="Yamada L."/>
            <person name="Matsumoto J."/>
            <person name="Wasserscheid J."/>
            <person name="Dewar K."/>
            <person name="Wiley G.B."/>
            <person name="Macmil S.L."/>
            <person name="Roe B.A."/>
            <person name="Zeller R.W."/>
            <person name="Hastings K.E."/>
            <person name="Lemaire P."/>
            <person name="Lindquist E."/>
            <person name="Endo T."/>
            <person name="Hotta K."/>
            <person name="Inaba K."/>
        </authorList>
    </citation>
    <scope>NUCLEOTIDE SEQUENCE [LARGE SCALE GENOMIC DNA]</scope>
    <source>
        <strain evidence="11">wild type</strain>
    </source>
</reference>
<feature type="transmembrane region" description="Helical" evidence="9">
    <location>
        <begin position="91"/>
        <end position="113"/>
    </location>
</feature>
<dbReference type="STRING" id="7719.ENSCINP00000033687"/>
<sequence length="240" mass="26442">VSSWRVRVLLEPRGFIRVIEFVLSIVAFATTGGFSGVSQYSVVCTDKLTHLIKVTISYPFRLNAHDIMVPNCTNTTLVPTRMDGDLSPSSQWFVCVGVLAFLYTLAAIIFYVVFDAAVRQTHDRIVTIGDLVATVIFAFLWLTAASAWAWGLGQVKMWSSYARFFQNAPLATVCGSATCTPSASANFSPLNASVAFGFLNFFLWCCNVWFVYKESPYHQEPPGDQGTGDYPGGQQSPNNM</sequence>
<evidence type="ECO:0000313" key="12">
    <source>
        <dbReference type="Proteomes" id="UP000008144"/>
    </source>
</evidence>
<comment type="similarity">
    <text evidence="2">Belongs to the synaptophysin/synaptobrevin family.</text>
</comment>
<evidence type="ECO:0000256" key="7">
    <source>
        <dbReference type="PROSITE-ProRule" id="PRU00581"/>
    </source>
</evidence>
<evidence type="ECO:0000259" key="10">
    <source>
        <dbReference type="PROSITE" id="PS51225"/>
    </source>
</evidence>
<dbReference type="Pfam" id="PF01284">
    <property type="entry name" value="MARVEL"/>
    <property type="match status" value="1"/>
</dbReference>
<keyword evidence="5 7" id="KW-0472">Membrane</keyword>
<evidence type="ECO:0000313" key="11">
    <source>
        <dbReference type="Ensembl" id="ENSCINP00000033687.1"/>
    </source>
</evidence>
<dbReference type="PANTHER" id="PTHR10306:SF17">
    <property type="entry name" value="MARVEL DOMAIN-CONTAINING PROTEIN"/>
    <property type="match status" value="1"/>
</dbReference>
<evidence type="ECO:0000256" key="5">
    <source>
        <dbReference type="ARBA" id="ARBA00023136"/>
    </source>
</evidence>
<dbReference type="HOGENOM" id="CLU_064642_1_0_1"/>
<keyword evidence="12" id="KW-1185">Reference proteome</keyword>